<dbReference type="Proteomes" id="UP000192906">
    <property type="component" value="Unassembled WGS sequence"/>
</dbReference>
<sequence length="64" mass="7118">MHIYREKFFDYIESGSLASAEAIVPILVKTLKPKSILDVGCGRGAWCSKLVKTIVNKTFDRGLC</sequence>
<name>A0A1X7EHQ7_9BACT</name>
<dbReference type="AlphaFoldDB" id="A0A1X7EHQ7"/>
<organism evidence="1 2">
    <name type="scientific">Desulfovibrio gilichinskyi</name>
    <dbReference type="NCBI Taxonomy" id="1519643"/>
    <lineage>
        <taxon>Bacteria</taxon>
        <taxon>Pseudomonadati</taxon>
        <taxon>Thermodesulfobacteriota</taxon>
        <taxon>Desulfovibrionia</taxon>
        <taxon>Desulfovibrionales</taxon>
        <taxon>Desulfovibrionaceae</taxon>
        <taxon>Desulfovibrio</taxon>
    </lineage>
</organism>
<proteinExistence type="predicted"/>
<dbReference type="InterPro" id="IPR029063">
    <property type="entry name" value="SAM-dependent_MTases_sf"/>
</dbReference>
<reference evidence="2" key="1">
    <citation type="submission" date="2017-04" db="EMBL/GenBank/DDBJ databases">
        <authorList>
            <person name="Varghese N."/>
            <person name="Submissions S."/>
        </authorList>
    </citation>
    <scope>NUCLEOTIDE SEQUENCE [LARGE SCALE GENOMIC DNA]</scope>
    <source>
        <strain evidence="2">K3S</strain>
    </source>
</reference>
<dbReference type="SUPFAM" id="SSF53335">
    <property type="entry name" value="S-adenosyl-L-methionine-dependent methyltransferases"/>
    <property type="match status" value="1"/>
</dbReference>
<protein>
    <recommendedName>
        <fullName evidence="3">Methyltransferase domain-containing protein</fullName>
    </recommendedName>
</protein>
<dbReference type="EMBL" id="FWZU01000005">
    <property type="protein sequence ID" value="SMF34154.1"/>
    <property type="molecule type" value="Genomic_DNA"/>
</dbReference>
<dbReference type="Gene3D" id="3.40.50.150">
    <property type="entry name" value="Vaccinia Virus protein VP39"/>
    <property type="match status" value="1"/>
</dbReference>
<evidence type="ECO:0008006" key="3">
    <source>
        <dbReference type="Google" id="ProtNLM"/>
    </source>
</evidence>
<evidence type="ECO:0000313" key="2">
    <source>
        <dbReference type="Proteomes" id="UP000192906"/>
    </source>
</evidence>
<keyword evidence="2" id="KW-1185">Reference proteome</keyword>
<gene>
    <name evidence="1" type="ORF">SAMN06295933_2960</name>
</gene>
<evidence type="ECO:0000313" key="1">
    <source>
        <dbReference type="EMBL" id="SMF34154.1"/>
    </source>
</evidence>
<dbReference type="STRING" id="1519643.SAMN06295933_2960"/>
<accession>A0A1X7EHQ7</accession>